<dbReference type="AlphaFoldDB" id="A0AB32VTZ5"/>
<feature type="binding site" evidence="9">
    <location>
        <position position="134"/>
    </location>
    <ligand>
        <name>UDP-alpha-D-glucose</name>
        <dbReference type="ChEBI" id="CHEBI:58885"/>
    </ligand>
</feature>
<keyword evidence="4 11" id="KW-0812">Transmembrane</keyword>
<dbReference type="RefSeq" id="XP_017969417.1">
    <property type="nucleotide sequence ID" value="XM_018113928.1"/>
</dbReference>
<evidence type="ECO:0000256" key="7">
    <source>
        <dbReference type="ARBA" id="ARBA00023316"/>
    </source>
</evidence>
<keyword evidence="3" id="KW-0808">Transferase</keyword>
<keyword evidence="2" id="KW-0328">Glycosyltransferase</keyword>
<dbReference type="KEGG" id="tcc:18612302"/>
<dbReference type="InterPro" id="IPR005150">
    <property type="entry name" value="Cellulose_synth"/>
</dbReference>
<feature type="transmembrane region" description="Helical" evidence="11">
    <location>
        <begin position="576"/>
        <end position="595"/>
    </location>
</feature>
<evidence type="ECO:0000256" key="11">
    <source>
        <dbReference type="SAM" id="Phobius"/>
    </source>
</evidence>
<name>A0AB32VTZ5_THECC</name>
<feature type="binding site" evidence="9">
    <location>
        <position position="105"/>
    </location>
    <ligand>
        <name>UDP-alpha-D-glucose</name>
        <dbReference type="ChEBI" id="CHEBI:58885"/>
    </ligand>
</feature>
<evidence type="ECO:0000256" key="1">
    <source>
        <dbReference type="ARBA" id="ARBA00004127"/>
    </source>
</evidence>
<dbReference type="Gene3D" id="3.90.550.10">
    <property type="entry name" value="Spore Coat Polysaccharide Biosynthesis Protein SpsA, Chain A"/>
    <property type="match status" value="1"/>
</dbReference>
<reference evidence="13" key="2">
    <citation type="submission" date="2025-08" db="UniProtKB">
        <authorList>
            <consortium name="RefSeq"/>
        </authorList>
    </citation>
    <scope>IDENTIFICATION</scope>
</reference>
<keyword evidence="6 11" id="KW-0472">Membrane</keyword>
<evidence type="ECO:0000256" key="5">
    <source>
        <dbReference type="ARBA" id="ARBA00022989"/>
    </source>
</evidence>
<evidence type="ECO:0000256" key="6">
    <source>
        <dbReference type="ARBA" id="ARBA00023136"/>
    </source>
</evidence>
<dbReference type="SUPFAM" id="SSF53448">
    <property type="entry name" value="Nucleotide-diphospho-sugar transferases"/>
    <property type="match status" value="1"/>
</dbReference>
<feature type="transmembrane region" description="Helical" evidence="11">
    <location>
        <begin position="664"/>
        <end position="683"/>
    </location>
</feature>
<dbReference type="PANTHER" id="PTHR13301">
    <property type="entry name" value="X-BOX TRANSCRIPTION FACTOR-RELATED"/>
    <property type="match status" value="1"/>
</dbReference>
<evidence type="ECO:0000256" key="2">
    <source>
        <dbReference type="ARBA" id="ARBA00022676"/>
    </source>
</evidence>
<evidence type="ECO:0000256" key="3">
    <source>
        <dbReference type="ARBA" id="ARBA00022679"/>
    </source>
</evidence>
<evidence type="ECO:0000256" key="4">
    <source>
        <dbReference type="ARBA" id="ARBA00022692"/>
    </source>
</evidence>
<feature type="transmembrane region" description="Helical" evidence="11">
    <location>
        <begin position="607"/>
        <end position="628"/>
    </location>
</feature>
<evidence type="ECO:0000313" key="13">
    <source>
        <dbReference type="RefSeq" id="XP_017969417.1"/>
    </source>
</evidence>
<feature type="transmembrane region" description="Helical" evidence="11">
    <location>
        <begin position="46"/>
        <end position="67"/>
    </location>
</feature>
<feature type="active site" evidence="8">
    <location>
        <position position="464"/>
    </location>
</feature>
<evidence type="ECO:0000256" key="9">
    <source>
        <dbReference type="PIRSR" id="PIRSR605150-2"/>
    </source>
</evidence>
<comment type="subcellular location">
    <subcellularLocation>
        <location evidence="1">Endomembrane system</location>
        <topology evidence="1">Multi-pass membrane protein</topology>
    </subcellularLocation>
</comment>
<proteinExistence type="predicted"/>
<feature type="transmembrane region" description="Helical" evidence="11">
    <location>
        <begin position="695"/>
        <end position="714"/>
    </location>
</feature>
<dbReference type="InterPro" id="IPR029044">
    <property type="entry name" value="Nucleotide-diphossugar_trans"/>
</dbReference>
<gene>
    <name evidence="13" type="primary">LOC18612302</name>
</gene>
<dbReference type="GO" id="GO:0012505">
    <property type="term" value="C:endomembrane system"/>
    <property type="evidence" value="ECO:0007669"/>
    <property type="project" value="UniProtKB-SubCell"/>
</dbReference>
<keyword evidence="7" id="KW-0961">Cell wall biogenesis/degradation</keyword>
<feature type="binding site" evidence="10">
    <location>
        <position position="294"/>
    </location>
    <ligand>
        <name>Mn(2+)</name>
        <dbReference type="ChEBI" id="CHEBI:29035"/>
    </ligand>
</feature>
<dbReference type="GO" id="GO:0016020">
    <property type="term" value="C:membrane"/>
    <property type="evidence" value="ECO:0007669"/>
    <property type="project" value="InterPro"/>
</dbReference>
<dbReference type="Proteomes" id="UP000694886">
    <property type="component" value="Chromosome 1"/>
</dbReference>
<feature type="transmembrane region" description="Helical" evidence="11">
    <location>
        <begin position="726"/>
        <end position="745"/>
    </location>
</feature>
<feature type="binding site" evidence="10">
    <location>
        <position position="270"/>
    </location>
    <ligand>
        <name>Mn(2+)</name>
        <dbReference type="ChEBI" id="CHEBI:29035"/>
    </ligand>
</feature>
<sequence length="747" mass="84085">MADELFVPLYEKIARKNTIQRSLDITLLFLLVSLLGYRLFCLNNHGLPWFIALVCELWFTFNWVLVVNCKWSPVEYKTYPENLERRFPELPNVDMFVTTADPVLEPPIIAVNTVLSLLAADYPADKLACYVSDDGCSPLTFYSLVEASKFAKLWVPFCKKYKIQVRAPFRYFFGDSEPSSTDGNLEFQQDWLKMKAEYEVLARKIEEAARKSVPCDLTGDFAVFCDVERRNHPTIIKIIVDNKEIHSNAVVPNFVYISREKAPKQPHHYKAGAMNVLTRVSGVMTNAPFILNVDCDMFVNNPQVFRYAMCQLLGSKNERETAFVQYPQVFYDGLRDDPYGNQFVVPYQYMCRGIAGIQGPFYGGTGCFHRRKVIYGVWPRDREIEARNCTSINGKSVDDTLLKEFGNSEELINSAVQALKGKKGFPNNLSNSLEAACKVASCSYEYGTSWGTKCGWIYGATAEDLLTGLKIHAKGWNSALHMPELPGFMGCTPSGGPEAMAQQKRWATGLAEILVGKNCPIIATLTAKLQFRMCLAYLWILFWGLRSIPQLCYAALPAYCILANSHFLPKVEEPAIWIPIATFVTYNLHTLREYLKAGLSIRAWWNNLRMGSITATSAYLFGLFAAILKLLRISETVFEVTQKDQSCDGDGPDVTKFTFNESAVFVPGTTLLLVHLISLLCLSSKLPTPVHDIHGVGLGEVFCSLWVVLCFWPFLNGLFERGKYGIPLSTILKSAALALLFVHFCRT</sequence>
<accession>A0AB32VTZ5</accession>
<dbReference type="Gramene" id="Tc01v2_t014950.1">
    <property type="protein sequence ID" value="Tc01v2_p014950.1"/>
    <property type="gene ID" value="Tc01v2_g014950"/>
</dbReference>
<keyword evidence="5 11" id="KW-1133">Transmembrane helix</keyword>
<dbReference type="GeneID" id="18612302"/>
<dbReference type="GO" id="GO:0030244">
    <property type="term" value="P:cellulose biosynthetic process"/>
    <property type="evidence" value="ECO:0007669"/>
    <property type="project" value="InterPro"/>
</dbReference>
<evidence type="ECO:0000256" key="10">
    <source>
        <dbReference type="PIRSR" id="PIRSR605150-3"/>
    </source>
</evidence>
<evidence type="ECO:0000313" key="12">
    <source>
        <dbReference type="Proteomes" id="UP000694886"/>
    </source>
</evidence>
<feature type="active site" evidence="8">
    <location>
        <position position="134"/>
    </location>
</feature>
<feature type="transmembrane region" description="Helical" evidence="11">
    <location>
        <begin position="22"/>
        <end position="40"/>
    </location>
</feature>
<protein>
    <submittedName>
        <fullName evidence="13">Cellulose synthase-like protein H1 isoform X1</fullName>
    </submittedName>
</protein>
<dbReference type="GO" id="GO:0016760">
    <property type="term" value="F:cellulose synthase (UDP-forming) activity"/>
    <property type="evidence" value="ECO:0007669"/>
    <property type="project" value="InterPro"/>
</dbReference>
<dbReference type="GO" id="GO:0071555">
    <property type="term" value="P:cell wall organization"/>
    <property type="evidence" value="ECO:0007669"/>
    <property type="project" value="UniProtKB-KW"/>
</dbReference>
<dbReference type="Pfam" id="PF03552">
    <property type="entry name" value="Cellulose_synt"/>
    <property type="match status" value="2"/>
</dbReference>
<reference evidence="12" key="1">
    <citation type="journal article" date="1997" name="Nucleic Acids Res.">
        <title>tRNAscan-SE: a program for improved detection of transfer RNA genes in genomic sequence.</title>
        <authorList>
            <person name="Lowe T.M."/>
            <person name="Eddy S.R."/>
        </authorList>
    </citation>
    <scope>NUCLEOTIDE SEQUENCE [LARGE SCALE GENOMIC DNA]</scope>
    <source>
        <strain evidence="12">r\B97-61/B2</strain>
    </source>
</reference>
<evidence type="ECO:0000256" key="8">
    <source>
        <dbReference type="PIRSR" id="PIRSR605150-1"/>
    </source>
</evidence>
<organism evidence="12 13">
    <name type="scientific">Theobroma cacao</name>
    <name type="common">Cacao</name>
    <name type="synonym">Cocoa</name>
    <dbReference type="NCBI Taxonomy" id="3641"/>
    <lineage>
        <taxon>Eukaryota</taxon>
        <taxon>Viridiplantae</taxon>
        <taxon>Streptophyta</taxon>
        <taxon>Embryophyta</taxon>
        <taxon>Tracheophyta</taxon>
        <taxon>Spermatophyta</taxon>
        <taxon>Magnoliopsida</taxon>
        <taxon>eudicotyledons</taxon>
        <taxon>Gunneridae</taxon>
        <taxon>Pentapetalae</taxon>
        <taxon>rosids</taxon>
        <taxon>malvids</taxon>
        <taxon>Malvales</taxon>
        <taxon>Malvaceae</taxon>
        <taxon>Byttnerioideae</taxon>
        <taxon>Theobroma</taxon>
    </lineage>
</organism>
<feature type="transmembrane region" description="Helical" evidence="11">
    <location>
        <begin position="535"/>
        <end position="556"/>
    </location>
</feature>